<dbReference type="InterPro" id="IPR011990">
    <property type="entry name" value="TPR-like_helical_dom_sf"/>
</dbReference>
<dbReference type="Pfam" id="PF13181">
    <property type="entry name" value="TPR_8"/>
    <property type="match status" value="1"/>
</dbReference>
<dbReference type="OrthoDB" id="6228632at2"/>
<evidence type="ECO:0000313" key="1">
    <source>
        <dbReference type="EMBL" id="MUH72920.1"/>
    </source>
</evidence>
<comment type="caution">
    <text evidence="1">The sequence shown here is derived from an EMBL/GenBank/DDBJ whole genome shotgun (WGS) entry which is preliminary data.</text>
</comment>
<keyword evidence="2" id="KW-1185">Reference proteome</keyword>
<dbReference type="SUPFAM" id="SSF48452">
    <property type="entry name" value="TPR-like"/>
    <property type="match status" value="1"/>
</dbReference>
<organism evidence="1 2">
    <name type="scientific">Psychrosphaera haliotis</name>
    <dbReference type="NCBI Taxonomy" id="555083"/>
    <lineage>
        <taxon>Bacteria</taxon>
        <taxon>Pseudomonadati</taxon>
        <taxon>Pseudomonadota</taxon>
        <taxon>Gammaproteobacteria</taxon>
        <taxon>Alteromonadales</taxon>
        <taxon>Pseudoalteromonadaceae</taxon>
        <taxon>Psychrosphaera</taxon>
    </lineage>
</organism>
<accession>A0A6N8FD92</accession>
<dbReference type="RefSeq" id="WP_155696124.1">
    <property type="nucleotide sequence ID" value="NZ_WOCD01000005.1"/>
</dbReference>
<dbReference type="AlphaFoldDB" id="A0A6N8FD92"/>
<sequence length="280" mass="32379">MFKNFEHCSVPSKECLAEANQKIAHSTPYTLPWFNLKLLQIESLISIKEFTAAEKAIAAIKIENTPPLFSSYLTIYKAKVLIVSERRSQALKLIEEAKLNLIEINNSFYAPLRSIRIANLLLDLKRYDESLSILLSLERRFKNSKDDHFKLELYGNLGHLYRQTGDHQQSLAAYLSALPYAKALRHNQQIMVIYGHIGHAYIYLDNPQNAELMFKKALDYANLDGHNISVTTSRLHLANFYFNQKNKQKTKKVMSLINPSYLNDYQVNTWDQLTTYISEK</sequence>
<evidence type="ECO:0000313" key="2">
    <source>
        <dbReference type="Proteomes" id="UP000439994"/>
    </source>
</evidence>
<dbReference type="EMBL" id="WOCD01000005">
    <property type="protein sequence ID" value="MUH72920.1"/>
    <property type="molecule type" value="Genomic_DNA"/>
</dbReference>
<gene>
    <name evidence="1" type="ORF">GNP35_10765</name>
</gene>
<dbReference type="InterPro" id="IPR019734">
    <property type="entry name" value="TPR_rpt"/>
</dbReference>
<dbReference type="SMART" id="SM00028">
    <property type="entry name" value="TPR"/>
    <property type="match status" value="2"/>
</dbReference>
<dbReference type="Gene3D" id="1.25.40.10">
    <property type="entry name" value="Tetratricopeptide repeat domain"/>
    <property type="match status" value="1"/>
</dbReference>
<dbReference type="Proteomes" id="UP000439994">
    <property type="component" value="Unassembled WGS sequence"/>
</dbReference>
<reference evidence="1 2" key="1">
    <citation type="submission" date="2019-11" db="EMBL/GenBank/DDBJ databases">
        <title>P. haliotis isolates from Z. marina roots.</title>
        <authorList>
            <person name="Cohen M."/>
            <person name="Jospin G."/>
            <person name="Eisen J.A."/>
            <person name="Coil D.A."/>
        </authorList>
    </citation>
    <scope>NUCLEOTIDE SEQUENCE [LARGE SCALE GENOMIC DNA]</scope>
    <source>
        <strain evidence="1 2">UCD-MCMsp1aY</strain>
    </source>
</reference>
<name>A0A6N8FD92_9GAMM</name>
<protein>
    <submittedName>
        <fullName evidence="1">Tetratricopeptide repeat protein</fullName>
    </submittedName>
</protein>
<proteinExistence type="predicted"/>
<dbReference type="Pfam" id="PF13424">
    <property type="entry name" value="TPR_12"/>
    <property type="match status" value="1"/>
</dbReference>